<organism evidence="9 10">
    <name type="scientific">Sarcophilus harrisii</name>
    <name type="common">Tasmanian devil</name>
    <name type="synonym">Sarcophilus laniarius</name>
    <dbReference type="NCBI Taxonomy" id="9305"/>
    <lineage>
        <taxon>Eukaryota</taxon>
        <taxon>Metazoa</taxon>
        <taxon>Chordata</taxon>
        <taxon>Craniata</taxon>
        <taxon>Vertebrata</taxon>
        <taxon>Euteleostomi</taxon>
        <taxon>Mammalia</taxon>
        <taxon>Metatheria</taxon>
        <taxon>Dasyuromorphia</taxon>
        <taxon>Dasyuridae</taxon>
        <taxon>Sarcophilus</taxon>
    </lineage>
</organism>
<evidence type="ECO:0000313" key="10">
    <source>
        <dbReference type="Proteomes" id="UP000007648"/>
    </source>
</evidence>
<keyword evidence="3" id="KW-0689">Ribosomal protein</keyword>
<dbReference type="GO" id="GO:0003735">
    <property type="term" value="F:structural constituent of ribosome"/>
    <property type="evidence" value="ECO:0007669"/>
    <property type="project" value="InterPro"/>
</dbReference>
<dbReference type="Gene3D" id="1.10.10.1760">
    <property type="entry name" value="60S ribosomal protein L36"/>
    <property type="match status" value="1"/>
</dbReference>
<dbReference type="GO" id="GO:0006412">
    <property type="term" value="P:translation"/>
    <property type="evidence" value="ECO:0007669"/>
    <property type="project" value="InterPro"/>
</dbReference>
<evidence type="ECO:0000256" key="1">
    <source>
        <dbReference type="ARBA" id="ARBA00006509"/>
    </source>
</evidence>
<reference evidence="9 10" key="1">
    <citation type="journal article" date="2011" name="Proc. Natl. Acad. Sci. U.S.A.">
        <title>Genetic diversity and population structure of the endangered marsupial Sarcophilus harrisii (Tasmanian devil).</title>
        <authorList>
            <person name="Miller W."/>
            <person name="Hayes V.M."/>
            <person name="Ratan A."/>
            <person name="Petersen D.C."/>
            <person name="Wittekindt N.E."/>
            <person name="Miller J."/>
            <person name="Walenz B."/>
            <person name="Knight J."/>
            <person name="Qi J."/>
            <person name="Zhao F."/>
            <person name="Wang Q."/>
            <person name="Bedoya-Reina O.C."/>
            <person name="Katiyar N."/>
            <person name="Tomsho L.P."/>
            <person name="Kasson L.M."/>
            <person name="Hardie R.A."/>
            <person name="Woodbridge P."/>
            <person name="Tindall E.A."/>
            <person name="Bertelsen M.F."/>
            <person name="Dixon D."/>
            <person name="Pyecroft S."/>
            <person name="Helgen K.M."/>
            <person name="Lesk A.M."/>
            <person name="Pringle T.H."/>
            <person name="Patterson N."/>
            <person name="Zhang Y."/>
            <person name="Kreiss A."/>
            <person name="Woods G.M."/>
            <person name="Jones M.E."/>
            <person name="Schuster S.C."/>
        </authorList>
    </citation>
    <scope>NUCLEOTIDE SEQUENCE [LARGE SCALE GENOMIC DNA]</scope>
</reference>
<reference evidence="9" key="2">
    <citation type="submission" date="2025-08" db="UniProtKB">
        <authorList>
            <consortium name="Ensembl"/>
        </authorList>
    </citation>
    <scope>IDENTIFICATION</scope>
</reference>
<dbReference type="Ensembl" id="ENSSHAT00000026975.1">
    <property type="protein sequence ID" value="ENSSHAP00000022638.1"/>
    <property type="gene ID" value="ENSSHAG00000027144.1"/>
</dbReference>
<protein>
    <recommendedName>
        <fullName evidence="6">Large ribosomal subunit protein eL36</fullName>
    </recommendedName>
    <alternativeName>
        <fullName evidence="7">60S ribosomal protein L36</fullName>
    </alternativeName>
</protein>
<keyword evidence="10" id="KW-1185">Reference proteome</keyword>
<evidence type="ECO:0000256" key="4">
    <source>
        <dbReference type="ARBA" id="ARBA00023274"/>
    </source>
</evidence>
<feature type="compositionally biased region" description="Basic and acidic residues" evidence="8">
    <location>
        <begin position="80"/>
        <end position="99"/>
    </location>
</feature>
<feature type="region of interest" description="Disordered" evidence="8">
    <location>
        <begin position="58"/>
        <end position="107"/>
    </location>
</feature>
<feature type="compositionally biased region" description="Basic and acidic residues" evidence="8">
    <location>
        <begin position="58"/>
        <end position="69"/>
    </location>
</feature>
<sequence length="107" mass="12793">MAVSLNGLTKLPKNISKYHHCGHLTKDTMFVRDMNREVCGFPPYEWWAMELLKVSKIREPLTKKEREEVSTLGSGRGKRREREKERERRDRKRQRETDPQKNLSKSH</sequence>
<evidence type="ECO:0000256" key="8">
    <source>
        <dbReference type="SAM" id="MobiDB-lite"/>
    </source>
</evidence>
<evidence type="ECO:0000256" key="3">
    <source>
        <dbReference type="ARBA" id="ARBA00022980"/>
    </source>
</evidence>
<dbReference type="InParanoid" id="A0A7N4NFX0"/>
<dbReference type="AlphaFoldDB" id="A0A7N4NFX0"/>
<evidence type="ECO:0000256" key="7">
    <source>
        <dbReference type="ARBA" id="ARBA00035331"/>
    </source>
</evidence>
<evidence type="ECO:0000313" key="9">
    <source>
        <dbReference type="Ensembl" id="ENSSHAP00000022638.1"/>
    </source>
</evidence>
<dbReference type="PANTHER" id="PTHR10114">
    <property type="entry name" value="60S RIBOSOMAL PROTEIN L36"/>
    <property type="match status" value="1"/>
</dbReference>
<accession>A0A7N4NFX0</accession>
<evidence type="ECO:0000256" key="2">
    <source>
        <dbReference type="ARBA" id="ARBA00011133"/>
    </source>
</evidence>
<comment type="similarity">
    <text evidence="1">Belongs to the eukaryotic ribosomal protein eL36 family.</text>
</comment>
<evidence type="ECO:0000256" key="6">
    <source>
        <dbReference type="ARBA" id="ARBA00035226"/>
    </source>
</evidence>
<dbReference type="GO" id="GO:0005840">
    <property type="term" value="C:ribosome"/>
    <property type="evidence" value="ECO:0007669"/>
    <property type="project" value="UniProtKB-KW"/>
</dbReference>
<comment type="subunit">
    <text evidence="2">Component of the large ribosomal subunit.</text>
</comment>
<dbReference type="Pfam" id="PF01158">
    <property type="entry name" value="Ribosomal_L36e"/>
    <property type="match status" value="1"/>
</dbReference>
<proteinExistence type="inferred from homology"/>
<name>A0A7N4NFX0_SARHA</name>
<keyword evidence="4" id="KW-0687">Ribonucleoprotein</keyword>
<comment type="function">
    <text evidence="5">Component of the large ribosomal subunit. The ribosome is a large ribonucleoprotein complex responsible for the synthesis of proteins in the cell.</text>
</comment>
<dbReference type="GO" id="GO:1990904">
    <property type="term" value="C:ribonucleoprotein complex"/>
    <property type="evidence" value="ECO:0007669"/>
    <property type="project" value="UniProtKB-KW"/>
</dbReference>
<dbReference type="InterPro" id="IPR000509">
    <property type="entry name" value="Ribosomal_eL36"/>
</dbReference>
<evidence type="ECO:0000256" key="5">
    <source>
        <dbReference type="ARBA" id="ARBA00034092"/>
    </source>
</evidence>
<dbReference type="InterPro" id="IPR038097">
    <property type="entry name" value="Ribosomal_eL36_sf"/>
</dbReference>
<reference evidence="9" key="3">
    <citation type="submission" date="2025-09" db="UniProtKB">
        <authorList>
            <consortium name="Ensembl"/>
        </authorList>
    </citation>
    <scope>IDENTIFICATION</scope>
</reference>
<dbReference type="Proteomes" id="UP000007648">
    <property type="component" value="Unassembled WGS sequence"/>
</dbReference>